<dbReference type="GO" id="GO:0009378">
    <property type="term" value="F:four-way junction helicase activity"/>
    <property type="evidence" value="ECO:0007669"/>
    <property type="project" value="InterPro"/>
</dbReference>
<comment type="function">
    <text evidence="6">The RuvA-RuvB-RuvC complex processes Holliday junction (HJ) DNA during genetic recombination and DNA repair, while the RuvA-RuvB complex plays an important role in the rescue of blocked DNA replication forks via replication fork reversal (RFR). RuvA specifically binds to HJ cruciform DNA, conferring on it an open structure. The RuvB hexamer acts as an ATP-dependent pump, pulling dsDNA into and through the RuvAB complex. HJ branch migration allows RuvC to scan DNA until it finds its consensus sequence, where it cleaves and resolves the cruciform DNA.</text>
</comment>
<dbReference type="GO" id="GO:0005737">
    <property type="term" value="C:cytoplasm"/>
    <property type="evidence" value="ECO:0007669"/>
    <property type="project" value="UniProtKB-SubCell"/>
</dbReference>
<dbReference type="InterPro" id="IPR013849">
    <property type="entry name" value="DNA_helicase_Holl-junc_RuvA_I"/>
</dbReference>
<dbReference type="InterPro" id="IPR011114">
    <property type="entry name" value="RuvA_C"/>
</dbReference>
<protein>
    <recommendedName>
        <fullName evidence="6">Holliday junction branch migration complex subunit RuvA</fullName>
    </recommendedName>
</protein>
<accession>A0A0F7K1L6</accession>
<keyword evidence="3 6" id="KW-0238">DNA-binding</keyword>
<evidence type="ECO:0000256" key="5">
    <source>
        <dbReference type="ARBA" id="ARBA00023204"/>
    </source>
</evidence>
<keyword evidence="1 6" id="KW-0963">Cytoplasm</keyword>
<dbReference type="InterPro" id="IPR036267">
    <property type="entry name" value="RuvA_C_sf"/>
</dbReference>
<dbReference type="GO" id="GO:0006281">
    <property type="term" value="P:DNA repair"/>
    <property type="evidence" value="ECO:0007669"/>
    <property type="project" value="UniProtKB-UniRule"/>
</dbReference>
<evidence type="ECO:0000313" key="8">
    <source>
        <dbReference type="EMBL" id="AKH21777.1"/>
    </source>
</evidence>
<dbReference type="GO" id="GO:0000400">
    <property type="term" value="F:four-way junction DNA binding"/>
    <property type="evidence" value="ECO:0007669"/>
    <property type="project" value="UniProtKB-UniRule"/>
</dbReference>
<dbReference type="GO" id="GO:0048476">
    <property type="term" value="C:Holliday junction resolvase complex"/>
    <property type="evidence" value="ECO:0007669"/>
    <property type="project" value="UniProtKB-UniRule"/>
</dbReference>
<dbReference type="Gene3D" id="1.10.8.10">
    <property type="entry name" value="DNA helicase RuvA subunit, C-terminal domain"/>
    <property type="match status" value="1"/>
</dbReference>
<dbReference type="SUPFAM" id="SSF47781">
    <property type="entry name" value="RuvA domain 2-like"/>
    <property type="match status" value="1"/>
</dbReference>
<feature type="domain" description="Helix-hairpin-helix DNA-binding motif class 1" evidence="7">
    <location>
        <begin position="73"/>
        <end position="92"/>
    </location>
</feature>
<evidence type="ECO:0000256" key="2">
    <source>
        <dbReference type="ARBA" id="ARBA00022763"/>
    </source>
</evidence>
<name>A0A0F7K1L6_9GAMM</name>
<keyword evidence="8" id="KW-0378">Hydrolase</keyword>
<dbReference type="CDD" id="cd14332">
    <property type="entry name" value="UBA_RuvA_C"/>
    <property type="match status" value="1"/>
</dbReference>
<feature type="region of interest" description="Domain III" evidence="6">
    <location>
        <begin position="153"/>
        <end position="202"/>
    </location>
</feature>
<dbReference type="SUPFAM" id="SSF46929">
    <property type="entry name" value="DNA helicase RuvA subunit, C-terminal domain"/>
    <property type="match status" value="1"/>
</dbReference>
<evidence type="ECO:0000256" key="6">
    <source>
        <dbReference type="HAMAP-Rule" id="MF_00031"/>
    </source>
</evidence>
<dbReference type="SUPFAM" id="SSF50249">
    <property type="entry name" value="Nucleic acid-binding proteins"/>
    <property type="match status" value="1"/>
</dbReference>
<keyword evidence="2 6" id="KW-0227">DNA damage</keyword>
<feature type="domain" description="Helix-hairpin-helix DNA-binding motif class 1" evidence="7">
    <location>
        <begin position="108"/>
        <end position="127"/>
    </location>
</feature>
<dbReference type="GO" id="GO:0005524">
    <property type="term" value="F:ATP binding"/>
    <property type="evidence" value="ECO:0007669"/>
    <property type="project" value="InterPro"/>
</dbReference>
<dbReference type="Pfam" id="PF01330">
    <property type="entry name" value="RuvA_N"/>
    <property type="match status" value="1"/>
</dbReference>
<evidence type="ECO:0000313" key="9">
    <source>
        <dbReference type="Proteomes" id="UP000034410"/>
    </source>
</evidence>
<dbReference type="Gene3D" id="2.40.50.140">
    <property type="entry name" value="Nucleic acid-binding proteins"/>
    <property type="match status" value="1"/>
</dbReference>
<evidence type="ECO:0000256" key="1">
    <source>
        <dbReference type="ARBA" id="ARBA00022490"/>
    </source>
</evidence>
<dbReference type="GO" id="GO:0009379">
    <property type="term" value="C:Holliday junction helicase complex"/>
    <property type="evidence" value="ECO:0007669"/>
    <property type="project" value="InterPro"/>
</dbReference>
<comment type="caution">
    <text evidence="6">Lacks conserved residue(s) required for the propagation of feature annotation.</text>
</comment>
<keyword evidence="4 6" id="KW-0233">DNA recombination</keyword>
<organism evidence="8 9">
    <name type="scientific">Sedimenticola thiotaurini</name>
    <dbReference type="NCBI Taxonomy" id="1543721"/>
    <lineage>
        <taxon>Bacteria</taxon>
        <taxon>Pseudomonadati</taxon>
        <taxon>Pseudomonadota</taxon>
        <taxon>Gammaproteobacteria</taxon>
        <taxon>Chromatiales</taxon>
        <taxon>Sedimenticolaceae</taxon>
        <taxon>Sedimenticola</taxon>
    </lineage>
</organism>
<comment type="similarity">
    <text evidence="6">Belongs to the RuvA family.</text>
</comment>
<comment type="subunit">
    <text evidence="6">Homotetramer. Forms an RuvA(8)-RuvB(12)-Holliday junction (HJ) complex. HJ DNA is sandwiched between 2 RuvA tetramers; dsDNA enters through RuvA and exits via RuvB. An RuvB hexamer assembles on each DNA strand where it exits the tetramer. Each RuvB hexamer is contacted by two RuvA subunits (via domain III) on 2 adjacent RuvB subunits; this complex drives branch migration. In the full resolvosome a probable DNA-RuvA(4)-RuvB(12)-RuvC(2) complex forms which resolves the HJ.</text>
</comment>
<dbReference type="PATRIC" id="fig|1543721.4.peg.3541"/>
<dbReference type="InterPro" id="IPR010994">
    <property type="entry name" value="RuvA_2-like"/>
</dbReference>
<feature type="region of interest" description="Domain I" evidence="6">
    <location>
        <begin position="1"/>
        <end position="64"/>
    </location>
</feature>
<dbReference type="GO" id="GO:0006310">
    <property type="term" value="P:DNA recombination"/>
    <property type="evidence" value="ECO:0007669"/>
    <property type="project" value="UniProtKB-UniRule"/>
</dbReference>
<dbReference type="OrthoDB" id="5293449at2"/>
<dbReference type="SMART" id="SM00278">
    <property type="entry name" value="HhH1"/>
    <property type="match status" value="2"/>
</dbReference>
<dbReference type="KEGG" id="seds:AAY24_17125"/>
<proteinExistence type="inferred from homology"/>
<keyword evidence="8" id="KW-0067">ATP-binding</keyword>
<feature type="region of interest" description="Domain II" evidence="6">
    <location>
        <begin position="65"/>
        <end position="142"/>
    </location>
</feature>
<keyword evidence="8" id="KW-0547">Nucleotide-binding</keyword>
<evidence type="ECO:0000256" key="3">
    <source>
        <dbReference type="ARBA" id="ARBA00023125"/>
    </source>
</evidence>
<keyword evidence="5 6" id="KW-0234">DNA repair</keyword>
<dbReference type="Gene3D" id="1.10.150.20">
    <property type="entry name" value="5' to 3' exonuclease, C-terminal subdomain"/>
    <property type="match status" value="1"/>
</dbReference>
<keyword evidence="9" id="KW-1185">Reference proteome</keyword>
<dbReference type="InterPro" id="IPR000085">
    <property type="entry name" value="RuvA"/>
</dbReference>
<evidence type="ECO:0000256" key="4">
    <source>
        <dbReference type="ARBA" id="ARBA00023172"/>
    </source>
</evidence>
<comment type="domain">
    <text evidence="6">Has three domains with a flexible linker between the domains II and III and assumes an 'L' shape. Domain III is highly mobile and contacts RuvB.</text>
</comment>
<dbReference type="Pfam" id="PF14520">
    <property type="entry name" value="HHH_5"/>
    <property type="match status" value="1"/>
</dbReference>
<dbReference type="AlphaFoldDB" id="A0A0F7K1L6"/>
<evidence type="ECO:0000259" key="7">
    <source>
        <dbReference type="SMART" id="SM00278"/>
    </source>
</evidence>
<dbReference type="NCBIfam" id="TIGR00084">
    <property type="entry name" value="ruvA"/>
    <property type="match status" value="1"/>
</dbReference>
<dbReference type="InterPro" id="IPR003583">
    <property type="entry name" value="Hlx-hairpin-Hlx_DNA-bd_motif"/>
</dbReference>
<comment type="subcellular location">
    <subcellularLocation>
        <location evidence="6">Cytoplasm</location>
    </subcellularLocation>
</comment>
<gene>
    <name evidence="6" type="primary">ruvA</name>
    <name evidence="8" type="ORF">AAY24_17125</name>
</gene>
<dbReference type="Proteomes" id="UP000034410">
    <property type="component" value="Chromosome"/>
</dbReference>
<reference evidence="8 9" key="1">
    <citation type="journal article" date="2015" name="Genome Announc.">
        <title>Complete Genome Sequence of Sedimenticola thiotaurini Strain SIP-G1, a Polyphosphate- and Polyhydroxyalkanoate-Accumulating Sulfur-Oxidizing Gammaproteobacterium Isolated from Salt Marsh Sediments.</title>
        <authorList>
            <person name="Flood B.E."/>
            <person name="Jones D.S."/>
            <person name="Bailey J.V."/>
        </authorList>
    </citation>
    <scope>NUCLEOTIDE SEQUENCE [LARGE SCALE GENOMIC DNA]</scope>
    <source>
        <strain evidence="8 9">SIP-G1</strain>
    </source>
</reference>
<dbReference type="RefSeq" id="WP_046860698.1">
    <property type="nucleotide sequence ID" value="NZ_CP011412.1"/>
</dbReference>
<keyword evidence="8" id="KW-0347">Helicase</keyword>
<dbReference type="EMBL" id="CP011412">
    <property type="protein sequence ID" value="AKH21777.1"/>
    <property type="molecule type" value="Genomic_DNA"/>
</dbReference>
<sequence>MIGRLRGELVHKQPPFLMVDVGGVGYELEAPMSTFYDLPLQGGQVVLFTHLAIRDDAHVLYGFATESERALFRALLKVSGVGAKMALAILSGMSADEFALCVQRDDTAALVRLPGIGKKTAERLIVEMRDRLDRIESAGDTPLPQTRPSSGAVETPVSDAIGALIALGYKPNDASRMVRSVESENLSSEEIIRLALRAVVTK</sequence>
<dbReference type="InterPro" id="IPR012340">
    <property type="entry name" value="NA-bd_OB-fold"/>
</dbReference>
<dbReference type="Pfam" id="PF07499">
    <property type="entry name" value="RuvA_C"/>
    <property type="match status" value="1"/>
</dbReference>
<dbReference type="HAMAP" id="MF_00031">
    <property type="entry name" value="DNA_HJ_migration_RuvA"/>
    <property type="match status" value="1"/>
</dbReference>